<dbReference type="AlphaFoldDB" id="A0A917B3U0"/>
<dbReference type="PANTHER" id="PTHR48097">
    <property type="entry name" value="L-THREONINE ALDOLASE-RELATED"/>
    <property type="match status" value="1"/>
</dbReference>
<dbReference type="PIRSF" id="PIRSF017617">
    <property type="entry name" value="Thr_aldolase"/>
    <property type="match status" value="1"/>
</dbReference>
<evidence type="ECO:0000313" key="8">
    <source>
        <dbReference type="Proteomes" id="UP000660110"/>
    </source>
</evidence>
<name>A0A917B3U0_HALAA</name>
<dbReference type="InterPro" id="IPR015424">
    <property type="entry name" value="PyrdxlP-dep_Trfase"/>
</dbReference>
<dbReference type="SUPFAM" id="SSF53383">
    <property type="entry name" value="PLP-dependent transferases"/>
    <property type="match status" value="1"/>
</dbReference>
<dbReference type="InterPro" id="IPR023603">
    <property type="entry name" value="Low_specificity_L-TA-like"/>
</dbReference>
<dbReference type="RefSeq" id="WP_188376950.1">
    <property type="nucleotide sequence ID" value="NZ_BMEL01000002.1"/>
</dbReference>
<dbReference type="CDD" id="cd06502">
    <property type="entry name" value="TA_like"/>
    <property type="match status" value="1"/>
</dbReference>
<dbReference type="Gene3D" id="3.90.1150.10">
    <property type="entry name" value="Aspartate Aminotransferase, domain 1"/>
    <property type="match status" value="1"/>
</dbReference>
<dbReference type="GO" id="GO:0006545">
    <property type="term" value="P:glycine biosynthetic process"/>
    <property type="evidence" value="ECO:0007669"/>
    <property type="project" value="TreeGrafter"/>
</dbReference>
<reference evidence="7" key="1">
    <citation type="journal article" date="2014" name="Int. J. Syst. Evol. Microbiol.">
        <title>Complete genome sequence of Corynebacterium casei LMG S-19264T (=DSM 44701T), isolated from a smear-ripened cheese.</title>
        <authorList>
            <consortium name="US DOE Joint Genome Institute (JGI-PGF)"/>
            <person name="Walter F."/>
            <person name="Albersmeier A."/>
            <person name="Kalinowski J."/>
            <person name="Ruckert C."/>
        </authorList>
    </citation>
    <scope>NUCLEOTIDE SEQUENCE</scope>
    <source>
        <strain evidence="7">CGMCC 1.12153</strain>
    </source>
</reference>
<dbReference type="FunFam" id="3.90.1150.10:FF:000041">
    <property type="entry name" value="Low-specificity L-threonine aldolase"/>
    <property type="match status" value="1"/>
</dbReference>
<comment type="caution">
    <text evidence="7">The sequence shown here is derived from an EMBL/GenBank/DDBJ whole genome shotgun (WGS) entry which is preliminary data.</text>
</comment>
<evidence type="ECO:0000256" key="2">
    <source>
        <dbReference type="ARBA" id="ARBA00006966"/>
    </source>
</evidence>
<dbReference type="Gene3D" id="3.40.640.10">
    <property type="entry name" value="Type I PLP-dependent aspartate aminotransferase-like (Major domain)"/>
    <property type="match status" value="1"/>
</dbReference>
<keyword evidence="3" id="KW-0663">Pyridoxal phosphate</keyword>
<comment type="cofactor">
    <cofactor evidence="1">
        <name>pyridoxal 5'-phosphate</name>
        <dbReference type="ChEBI" id="CHEBI:597326"/>
    </cofactor>
</comment>
<dbReference type="Proteomes" id="UP000660110">
    <property type="component" value="Unassembled WGS sequence"/>
</dbReference>
<evidence type="ECO:0000256" key="3">
    <source>
        <dbReference type="ARBA" id="ARBA00022898"/>
    </source>
</evidence>
<dbReference type="GO" id="GO:0005829">
    <property type="term" value="C:cytosol"/>
    <property type="evidence" value="ECO:0007669"/>
    <property type="project" value="TreeGrafter"/>
</dbReference>
<dbReference type="InterPro" id="IPR015421">
    <property type="entry name" value="PyrdxlP-dep_Trfase_major"/>
</dbReference>
<evidence type="ECO:0000313" key="7">
    <source>
        <dbReference type="EMBL" id="GGF17822.1"/>
    </source>
</evidence>
<evidence type="ECO:0000256" key="4">
    <source>
        <dbReference type="ARBA" id="ARBA00023239"/>
    </source>
</evidence>
<dbReference type="PANTHER" id="PTHR48097:SF9">
    <property type="entry name" value="L-THREONINE ALDOLASE"/>
    <property type="match status" value="1"/>
</dbReference>
<dbReference type="FunFam" id="3.40.640.10:FF:000030">
    <property type="entry name" value="Low-specificity L-threonine aldolase"/>
    <property type="match status" value="1"/>
</dbReference>
<gene>
    <name evidence="7" type="ORF">GCM10010954_15720</name>
</gene>
<protein>
    <submittedName>
        <fullName evidence="7">Threonine aldolase</fullName>
    </submittedName>
</protein>
<dbReference type="EMBL" id="BMEL01000002">
    <property type="protein sequence ID" value="GGF17822.1"/>
    <property type="molecule type" value="Genomic_DNA"/>
</dbReference>
<dbReference type="GO" id="GO:0006567">
    <property type="term" value="P:L-threonine catabolic process"/>
    <property type="evidence" value="ECO:0007669"/>
    <property type="project" value="TreeGrafter"/>
</dbReference>
<sequence length="343" mass="37143">MIDLRSDTVTRPTPEMRQAAFDVEVGDDVYGEDESVLKLEETAAQMLGKEAALFVTSGTQGNQIAALTHCNRGDEVLLEASAHLFLYEGASMSALAGVQPRTIEGVRGAMNPQDVRAAIRPDDIHFPETGLICLENTHNKAGGAIVPLENMQAIYDIAREHNIPVHLDGARLFNAVVASGISVKEYAAQADTVQFCLSKGLGAPVGSMITGSADFIRSARKWRKRLGGGLRQVGVIAEPGYVALTQMVDRLAEDHDNARLLAELIEQMAGLRVEGEVDTNIVLVNVADLGLTAEQFLEEVKKEGVLAVPFGPHTVRFVTHFDVSRQDIIDTVDRIMNVSRTCV</sequence>
<accession>A0A917B3U0</accession>
<evidence type="ECO:0000256" key="5">
    <source>
        <dbReference type="PIRSR" id="PIRSR017617-1"/>
    </source>
</evidence>
<feature type="domain" description="Aromatic amino acid beta-eliminating lyase/threonine aldolase" evidence="6">
    <location>
        <begin position="3"/>
        <end position="287"/>
    </location>
</feature>
<organism evidence="7 8">
    <name type="scientific">Halobacillus andaensis</name>
    <dbReference type="NCBI Taxonomy" id="1176239"/>
    <lineage>
        <taxon>Bacteria</taxon>
        <taxon>Bacillati</taxon>
        <taxon>Bacillota</taxon>
        <taxon>Bacilli</taxon>
        <taxon>Bacillales</taxon>
        <taxon>Bacillaceae</taxon>
        <taxon>Halobacillus</taxon>
    </lineage>
</organism>
<dbReference type="InterPro" id="IPR015422">
    <property type="entry name" value="PyrdxlP-dep_Trfase_small"/>
</dbReference>
<proteinExistence type="inferred from homology"/>
<reference evidence="7" key="2">
    <citation type="submission" date="2020-09" db="EMBL/GenBank/DDBJ databases">
        <authorList>
            <person name="Sun Q."/>
            <person name="Zhou Y."/>
        </authorList>
    </citation>
    <scope>NUCLEOTIDE SEQUENCE</scope>
    <source>
        <strain evidence="7">CGMCC 1.12153</strain>
    </source>
</reference>
<keyword evidence="8" id="KW-1185">Reference proteome</keyword>
<evidence type="ECO:0000256" key="1">
    <source>
        <dbReference type="ARBA" id="ARBA00001933"/>
    </source>
</evidence>
<comment type="similarity">
    <text evidence="2">Belongs to the threonine aldolase family.</text>
</comment>
<evidence type="ECO:0000259" key="6">
    <source>
        <dbReference type="Pfam" id="PF01212"/>
    </source>
</evidence>
<dbReference type="NCBIfam" id="NF007825">
    <property type="entry name" value="PRK10534.1"/>
    <property type="match status" value="1"/>
</dbReference>
<dbReference type="InterPro" id="IPR001597">
    <property type="entry name" value="ArAA_b-elim_lyase/Thr_aldolase"/>
</dbReference>
<feature type="modified residue" description="N6-(pyridoxal phosphate)lysine" evidence="5">
    <location>
        <position position="199"/>
    </location>
</feature>
<keyword evidence="4" id="KW-0456">Lyase</keyword>
<dbReference type="Pfam" id="PF01212">
    <property type="entry name" value="Beta_elim_lyase"/>
    <property type="match status" value="1"/>
</dbReference>
<dbReference type="GO" id="GO:0008732">
    <property type="term" value="F:L-allo-threonine aldolase activity"/>
    <property type="evidence" value="ECO:0007669"/>
    <property type="project" value="TreeGrafter"/>
</dbReference>
<dbReference type="NCBIfam" id="NF041359">
    <property type="entry name" value="GntG_guanitoxin"/>
    <property type="match status" value="1"/>
</dbReference>